<dbReference type="RefSeq" id="WP_390301252.1">
    <property type="nucleotide sequence ID" value="NZ_JBHRRZ010000001.1"/>
</dbReference>
<evidence type="ECO:0000256" key="1">
    <source>
        <dbReference type="SAM" id="MobiDB-lite"/>
    </source>
</evidence>
<dbReference type="Pfam" id="PF14179">
    <property type="entry name" value="YppG"/>
    <property type="match status" value="1"/>
</dbReference>
<accession>A0ABV7A1R5</accession>
<dbReference type="InterPro" id="IPR025555">
    <property type="entry name" value="YppG"/>
</dbReference>
<comment type="caution">
    <text evidence="2">The sequence shown here is derived from an EMBL/GenBank/DDBJ whole genome shotgun (WGS) entry which is preliminary data.</text>
</comment>
<name>A0ABV7A1R5_9BACI</name>
<evidence type="ECO:0000313" key="3">
    <source>
        <dbReference type="Proteomes" id="UP001595387"/>
    </source>
</evidence>
<feature type="region of interest" description="Disordered" evidence="1">
    <location>
        <begin position="1"/>
        <end position="24"/>
    </location>
</feature>
<keyword evidence="3" id="KW-1185">Reference proteome</keyword>
<sequence length="74" mass="8730">MFPYESGQRPIHPRQNWSQKPPLHRAPISMKSPIIAMFQDEEGNIDLNKIEKTARQINEIYSQVSPIILRFIKR</sequence>
<dbReference type="Proteomes" id="UP001595387">
    <property type="component" value="Unassembled WGS sequence"/>
</dbReference>
<evidence type="ECO:0000313" key="2">
    <source>
        <dbReference type="EMBL" id="MFC2946834.1"/>
    </source>
</evidence>
<proteinExistence type="predicted"/>
<organism evidence="2 3">
    <name type="scientific">Virgibacillus sediminis</name>
    <dbReference type="NCBI Taxonomy" id="202260"/>
    <lineage>
        <taxon>Bacteria</taxon>
        <taxon>Bacillati</taxon>
        <taxon>Bacillota</taxon>
        <taxon>Bacilli</taxon>
        <taxon>Bacillales</taxon>
        <taxon>Bacillaceae</taxon>
        <taxon>Virgibacillus</taxon>
    </lineage>
</organism>
<protein>
    <submittedName>
        <fullName evidence="2">YppG family protein</fullName>
    </submittedName>
</protein>
<gene>
    <name evidence="2" type="ORF">ACFODW_00440</name>
</gene>
<reference evidence="3" key="1">
    <citation type="journal article" date="2019" name="Int. J. Syst. Evol. Microbiol.">
        <title>The Global Catalogue of Microorganisms (GCM) 10K type strain sequencing project: providing services to taxonomists for standard genome sequencing and annotation.</title>
        <authorList>
            <consortium name="The Broad Institute Genomics Platform"/>
            <consortium name="The Broad Institute Genome Sequencing Center for Infectious Disease"/>
            <person name="Wu L."/>
            <person name="Ma J."/>
        </authorList>
    </citation>
    <scope>NUCLEOTIDE SEQUENCE [LARGE SCALE GENOMIC DNA]</scope>
    <source>
        <strain evidence="3">KCTC 13193</strain>
    </source>
</reference>
<dbReference type="EMBL" id="JBHRRZ010000001">
    <property type="protein sequence ID" value="MFC2946834.1"/>
    <property type="molecule type" value="Genomic_DNA"/>
</dbReference>